<dbReference type="InterPro" id="IPR043738">
    <property type="entry name" value="DUF5683"/>
</dbReference>
<dbReference type="RefSeq" id="WP_346823444.1">
    <property type="nucleotide sequence ID" value="NZ_JBDKWZ010000015.1"/>
</dbReference>
<proteinExistence type="predicted"/>
<comment type="caution">
    <text evidence="3">The sequence shown here is derived from an EMBL/GenBank/DDBJ whole genome shotgun (WGS) entry which is preliminary data.</text>
</comment>
<name>A0AAW9S0G3_9BACT</name>
<organism evidence="3 4">
    <name type="scientific">Rapidithrix thailandica</name>
    <dbReference type="NCBI Taxonomy" id="413964"/>
    <lineage>
        <taxon>Bacteria</taxon>
        <taxon>Pseudomonadati</taxon>
        <taxon>Bacteroidota</taxon>
        <taxon>Cytophagia</taxon>
        <taxon>Cytophagales</taxon>
        <taxon>Flammeovirgaceae</taxon>
        <taxon>Rapidithrix</taxon>
    </lineage>
</organism>
<dbReference type="Pfam" id="PF18935">
    <property type="entry name" value="DUF5683"/>
    <property type="match status" value="1"/>
</dbReference>
<dbReference type="AlphaFoldDB" id="A0AAW9S0G3"/>
<dbReference type="EMBL" id="JBDKWZ010000015">
    <property type="protein sequence ID" value="MEN7550662.1"/>
    <property type="molecule type" value="Genomic_DNA"/>
</dbReference>
<evidence type="ECO:0000259" key="2">
    <source>
        <dbReference type="Pfam" id="PF18935"/>
    </source>
</evidence>
<evidence type="ECO:0000313" key="4">
    <source>
        <dbReference type="Proteomes" id="UP001403385"/>
    </source>
</evidence>
<sequence>MKPPTILPWAWKALLCIFMAGSVHFASAQKKETVILRDTDQQATLVQDSSKVAIEVENKPFVKEPTKVALLSAILPGAGQARNKQYWKIPIIYGGFAIFASIIKFNHDEFIISRNNLAYLSENRTDLMDPRLARFNVEQLRQRRDIFRRNRDYSIILVTVFWGINIVDAAIDAHFKSFDVSDDLSAKIVPSFTSTVDRNIPSISLVLTF</sequence>
<feature type="signal peptide" evidence="1">
    <location>
        <begin position="1"/>
        <end position="28"/>
    </location>
</feature>
<keyword evidence="1" id="KW-0732">Signal</keyword>
<keyword evidence="4" id="KW-1185">Reference proteome</keyword>
<evidence type="ECO:0000256" key="1">
    <source>
        <dbReference type="SAM" id="SignalP"/>
    </source>
</evidence>
<reference evidence="3 4" key="1">
    <citation type="submission" date="2024-04" db="EMBL/GenBank/DDBJ databases">
        <title>Novel genus in family Flammeovirgaceae.</title>
        <authorList>
            <person name="Nguyen T.H."/>
            <person name="Vuong T.Q."/>
            <person name="Le H."/>
            <person name="Kim S.-G."/>
        </authorList>
    </citation>
    <scope>NUCLEOTIDE SEQUENCE [LARGE SCALE GENOMIC DNA]</scope>
    <source>
        <strain evidence="3 4">JCM 23209</strain>
    </source>
</reference>
<protein>
    <submittedName>
        <fullName evidence="3">DUF5683 domain-containing protein</fullName>
    </submittedName>
</protein>
<feature type="domain" description="DUF5683" evidence="2">
    <location>
        <begin position="63"/>
        <end position="208"/>
    </location>
</feature>
<evidence type="ECO:0000313" key="3">
    <source>
        <dbReference type="EMBL" id="MEN7550662.1"/>
    </source>
</evidence>
<dbReference type="Proteomes" id="UP001403385">
    <property type="component" value="Unassembled WGS sequence"/>
</dbReference>
<feature type="chain" id="PRO_5043970548" evidence="1">
    <location>
        <begin position="29"/>
        <end position="209"/>
    </location>
</feature>
<gene>
    <name evidence="3" type="ORF">AAG747_22270</name>
</gene>
<accession>A0AAW9S0G3</accession>